<dbReference type="PROSITE" id="PS50886">
    <property type="entry name" value="TRBD"/>
    <property type="match status" value="1"/>
</dbReference>
<dbReference type="InterPro" id="IPR002547">
    <property type="entry name" value="tRNA-bd_dom"/>
</dbReference>
<dbReference type="AlphaFoldDB" id="A0A449AUC5"/>
<dbReference type="Gene3D" id="2.40.50.140">
    <property type="entry name" value="Nucleic acid-binding proteins"/>
    <property type="match status" value="1"/>
</dbReference>
<dbReference type="Gene3D" id="3.30.1940.10">
    <property type="entry name" value="YtpR-like"/>
    <property type="match status" value="1"/>
</dbReference>
<feature type="domain" description="TRNA-binding" evidence="4">
    <location>
        <begin position="64"/>
        <end position="172"/>
    </location>
</feature>
<keyword evidence="2 3" id="KW-0694">RNA-binding</keyword>
<dbReference type="EMBL" id="LR215024">
    <property type="protein sequence ID" value="VEU70083.1"/>
    <property type="molecule type" value="Genomic_DNA"/>
</dbReference>
<evidence type="ECO:0000313" key="5">
    <source>
        <dbReference type="EMBL" id="VEU70083.1"/>
    </source>
</evidence>
<keyword evidence="1 3" id="KW-0820">tRNA-binding</keyword>
<dbReference type="GO" id="GO:0000049">
    <property type="term" value="F:tRNA binding"/>
    <property type="evidence" value="ECO:0007669"/>
    <property type="project" value="UniProtKB-UniRule"/>
</dbReference>
<dbReference type="NCBIfam" id="NF045867">
    <property type="entry name" value="PheT_Nterm_rel"/>
    <property type="match status" value="1"/>
</dbReference>
<reference evidence="5 6" key="1">
    <citation type="submission" date="2019-01" db="EMBL/GenBank/DDBJ databases">
        <authorList>
            <consortium name="Pathogen Informatics"/>
        </authorList>
    </citation>
    <scope>NUCLEOTIDE SEQUENCE [LARGE SCALE GENOMIC DNA]</scope>
    <source>
        <strain evidence="5 6">NCTC10194</strain>
    </source>
</reference>
<evidence type="ECO:0000259" key="4">
    <source>
        <dbReference type="PROSITE" id="PS50886"/>
    </source>
</evidence>
<dbReference type="SUPFAM" id="SSF50249">
    <property type="entry name" value="Nucleic acid-binding proteins"/>
    <property type="match status" value="1"/>
</dbReference>
<evidence type="ECO:0000256" key="1">
    <source>
        <dbReference type="ARBA" id="ARBA00022555"/>
    </source>
</evidence>
<keyword evidence="6" id="KW-1185">Reference proteome</keyword>
<dbReference type="InterPro" id="IPR037154">
    <property type="entry name" value="YtpR-like_sf"/>
</dbReference>
<gene>
    <name evidence="5" type="ORF">NCTC10194_00078</name>
</gene>
<proteinExistence type="predicted"/>
<name>A0A449AUC5_9BACT</name>
<accession>A0A449AUC5</accession>
<organism evidence="5 6">
    <name type="scientific">Mycoplasmopsis glycophila</name>
    <dbReference type="NCBI Taxonomy" id="171285"/>
    <lineage>
        <taxon>Bacteria</taxon>
        <taxon>Bacillati</taxon>
        <taxon>Mycoplasmatota</taxon>
        <taxon>Mycoplasmoidales</taxon>
        <taxon>Metamycoplasmataceae</taxon>
        <taxon>Mycoplasmopsis</taxon>
    </lineage>
</organism>
<evidence type="ECO:0000256" key="2">
    <source>
        <dbReference type="ARBA" id="ARBA00022884"/>
    </source>
</evidence>
<dbReference type="InterPro" id="IPR012340">
    <property type="entry name" value="NA-bd_OB-fold"/>
</dbReference>
<evidence type="ECO:0000256" key="3">
    <source>
        <dbReference type="PROSITE-ProRule" id="PRU00209"/>
    </source>
</evidence>
<evidence type="ECO:0000313" key="6">
    <source>
        <dbReference type="Proteomes" id="UP000290815"/>
    </source>
</evidence>
<dbReference type="Proteomes" id="UP000290815">
    <property type="component" value="Chromosome"/>
</dbReference>
<sequence>MIDAKNEKVTDEAVIFYDDKNQVGSINILKPELFQLEENEGFFVLNDKQEALIIDFVNKQGLQINVVPQFKFVKITKREKHPKSDKLFILNVMENEQANEVRQIVTNTLDSTEGKVLVIALPGATVASGEKIIPGKVMDEKSDGMIVSYKTLGKNQEGLIFGNETDLGKEFKL</sequence>
<dbReference type="Pfam" id="PF01588">
    <property type="entry name" value="tRNA_bind"/>
    <property type="match status" value="1"/>
</dbReference>
<dbReference type="KEGG" id="mgly:NCTC10194_00078"/>
<protein>
    <submittedName>
        <fullName evidence="5">EMAP domain-containing protein</fullName>
    </submittedName>
</protein>